<organism evidence="1 2">
    <name type="scientific">Leeuwenhoekiella aequorea</name>
    <dbReference type="NCBI Taxonomy" id="283736"/>
    <lineage>
        <taxon>Bacteria</taxon>
        <taxon>Pseudomonadati</taxon>
        <taxon>Bacteroidota</taxon>
        <taxon>Flavobacteriia</taxon>
        <taxon>Flavobacteriales</taxon>
        <taxon>Flavobacteriaceae</taxon>
        <taxon>Leeuwenhoekiella</taxon>
    </lineage>
</organism>
<sequence>MCSFLDFKRQISEIFYQMLFKLNFKKFLIKLIVSRYQFFLVYLFIDTVSLQI</sequence>
<evidence type="ECO:0000313" key="2">
    <source>
        <dbReference type="Proteomes" id="UP000289238"/>
    </source>
</evidence>
<evidence type="ECO:0000313" key="1">
    <source>
        <dbReference type="EMBL" id="RXG21630.1"/>
    </source>
</evidence>
<protein>
    <submittedName>
        <fullName evidence="1">Uncharacterized protein</fullName>
    </submittedName>
</protein>
<dbReference type="Proteomes" id="UP000289238">
    <property type="component" value="Unassembled WGS sequence"/>
</dbReference>
<keyword evidence="2" id="KW-1185">Reference proteome</keyword>
<comment type="caution">
    <text evidence="1">The sequence shown here is derived from an EMBL/GenBank/DDBJ whole genome shotgun (WGS) entry which is preliminary data.</text>
</comment>
<reference evidence="1 2" key="1">
    <citation type="submission" date="2018-07" db="EMBL/GenBank/DDBJ databases">
        <title>Leeuwenhoekiella genomics.</title>
        <authorList>
            <person name="Tahon G."/>
            <person name="Willems A."/>
        </authorList>
    </citation>
    <scope>NUCLEOTIDE SEQUENCE [LARGE SCALE GENOMIC DNA]</scope>
    <source>
        <strain evidence="1 2">LMG 22550</strain>
    </source>
</reference>
<proteinExistence type="predicted"/>
<dbReference type="EMBL" id="QOVM01000005">
    <property type="protein sequence ID" value="RXG21630.1"/>
    <property type="molecule type" value="Genomic_DNA"/>
</dbReference>
<accession>A0A4Q0P4V0</accession>
<gene>
    <name evidence="1" type="ORF">DSM00_2479</name>
</gene>
<name>A0A4Q0P4V0_9FLAO</name>
<dbReference type="AlphaFoldDB" id="A0A4Q0P4V0"/>